<feature type="compositionally biased region" description="Low complexity" evidence="1">
    <location>
        <begin position="7"/>
        <end position="21"/>
    </location>
</feature>
<keyword evidence="3" id="KW-1185">Reference proteome</keyword>
<protein>
    <recommendedName>
        <fullName evidence="4">CHCH domain-containing protein</fullName>
    </recommendedName>
</protein>
<dbReference type="OrthoDB" id="1106148at2759"/>
<dbReference type="GO" id="GO:0005739">
    <property type="term" value="C:mitochondrion"/>
    <property type="evidence" value="ECO:0007669"/>
    <property type="project" value="TreeGrafter"/>
</dbReference>
<dbReference type="STRING" id="331657.A0A4V5NGT6"/>
<evidence type="ECO:0000313" key="2">
    <source>
        <dbReference type="EMBL" id="TKA71119.1"/>
    </source>
</evidence>
<accession>A0A4V5NGT6</accession>
<feature type="compositionally biased region" description="Low complexity" evidence="1">
    <location>
        <begin position="38"/>
        <end position="52"/>
    </location>
</feature>
<gene>
    <name evidence="2" type="ORF">B0A49_03118</name>
</gene>
<evidence type="ECO:0008006" key="4">
    <source>
        <dbReference type="Google" id="ProtNLM"/>
    </source>
</evidence>
<dbReference type="Proteomes" id="UP000308768">
    <property type="component" value="Unassembled WGS sequence"/>
</dbReference>
<dbReference type="InterPro" id="IPR055304">
    <property type="entry name" value="CHCHD2/10-like"/>
</dbReference>
<dbReference type="PANTHER" id="PTHR13523">
    <property type="entry name" value="COILED-COIL-HELIX-COILED-COIL-HELIX DOMAIN CONTAINING 2/NUR77"/>
    <property type="match status" value="1"/>
</dbReference>
<feature type="region of interest" description="Disordered" evidence="1">
    <location>
        <begin position="1"/>
        <end position="60"/>
    </location>
</feature>
<dbReference type="PANTHER" id="PTHR13523:SF2">
    <property type="entry name" value="COILED-COIL-HELIX-COILED-COIL-HELIX DOMAIN CONTAINING 2, ISOFORM A-RELATED"/>
    <property type="match status" value="1"/>
</dbReference>
<feature type="region of interest" description="Disordered" evidence="1">
    <location>
        <begin position="113"/>
        <end position="137"/>
    </location>
</feature>
<sequence>MPRRSRGSAPPRRPVAAPSRPNVTPPQPANARPASSMAHPPANAQQPHAPQQTASQGPGLFGQMASTAAYVFPNPYPKGITNTAAPTCPYSLANGVAVGSSIGHAVGGWFGGSSSSAPAEASQTNSMPANTSDSAYANGDFNAPRTCESQVGSFRKCMDDNQGNLTICGWYLDQLKACQSAAAQY</sequence>
<proteinExistence type="predicted"/>
<name>A0A4V5NGT6_9PEZI</name>
<comment type="caution">
    <text evidence="2">The sequence shown here is derived from an EMBL/GenBank/DDBJ whole genome shotgun (WGS) entry which is preliminary data.</text>
</comment>
<dbReference type="AlphaFoldDB" id="A0A4V5NGT6"/>
<dbReference type="EMBL" id="NAJN01000592">
    <property type="protein sequence ID" value="TKA71119.1"/>
    <property type="molecule type" value="Genomic_DNA"/>
</dbReference>
<organism evidence="2 3">
    <name type="scientific">Cryomyces minteri</name>
    <dbReference type="NCBI Taxonomy" id="331657"/>
    <lineage>
        <taxon>Eukaryota</taxon>
        <taxon>Fungi</taxon>
        <taxon>Dikarya</taxon>
        <taxon>Ascomycota</taxon>
        <taxon>Pezizomycotina</taxon>
        <taxon>Dothideomycetes</taxon>
        <taxon>Dothideomycetes incertae sedis</taxon>
        <taxon>Cryomyces</taxon>
    </lineage>
</organism>
<evidence type="ECO:0000256" key="1">
    <source>
        <dbReference type="SAM" id="MobiDB-lite"/>
    </source>
</evidence>
<reference evidence="2 3" key="1">
    <citation type="submission" date="2017-03" db="EMBL/GenBank/DDBJ databases">
        <title>Genomes of endolithic fungi from Antarctica.</title>
        <authorList>
            <person name="Coleine C."/>
            <person name="Masonjones S."/>
            <person name="Stajich J.E."/>
        </authorList>
    </citation>
    <scope>NUCLEOTIDE SEQUENCE [LARGE SCALE GENOMIC DNA]</scope>
    <source>
        <strain evidence="2 3">CCFEE 5187</strain>
    </source>
</reference>
<dbReference type="GO" id="GO:0005634">
    <property type="term" value="C:nucleus"/>
    <property type="evidence" value="ECO:0007669"/>
    <property type="project" value="TreeGrafter"/>
</dbReference>
<feature type="compositionally biased region" description="Polar residues" evidence="1">
    <location>
        <begin position="123"/>
        <end position="135"/>
    </location>
</feature>
<evidence type="ECO:0000313" key="3">
    <source>
        <dbReference type="Proteomes" id="UP000308768"/>
    </source>
</evidence>
<dbReference type="GO" id="GO:0007005">
    <property type="term" value="P:mitochondrion organization"/>
    <property type="evidence" value="ECO:0007669"/>
    <property type="project" value="InterPro"/>
</dbReference>
<feature type="compositionally biased region" description="Low complexity" evidence="1">
    <location>
        <begin position="113"/>
        <end position="122"/>
    </location>
</feature>